<dbReference type="EMBL" id="CP090958">
    <property type="protein sequence ID" value="WGW11454.1"/>
    <property type="molecule type" value="Genomic_DNA"/>
</dbReference>
<comment type="subcellular location">
    <subcellularLocation>
        <location evidence="2">Cytoplasm</location>
    </subcellularLocation>
</comment>
<keyword evidence="2" id="KW-0963">Cytoplasm</keyword>
<dbReference type="InterPro" id="IPR036822">
    <property type="entry name" value="CutC-like_dom_sf"/>
</dbReference>
<proteinExistence type="inferred from homology"/>
<dbReference type="Proteomes" id="UP001209083">
    <property type="component" value="Chromosome"/>
</dbReference>
<dbReference type="SUPFAM" id="SSF110395">
    <property type="entry name" value="CutC-like"/>
    <property type="match status" value="1"/>
</dbReference>
<dbReference type="Gene3D" id="3.20.20.380">
    <property type="entry name" value="Copper homeostasis (CutC) domain"/>
    <property type="match status" value="1"/>
</dbReference>
<dbReference type="RefSeq" id="WP_349638244.1">
    <property type="nucleotide sequence ID" value="NZ_CP090958.1"/>
</dbReference>
<evidence type="ECO:0000256" key="2">
    <source>
        <dbReference type="HAMAP-Rule" id="MF_00795"/>
    </source>
</evidence>
<keyword evidence="4" id="KW-1185">Reference proteome</keyword>
<comment type="similarity">
    <text evidence="1 2">Belongs to the CutC family.</text>
</comment>
<dbReference type="PROSITE" id="PS51257">
    <property type="entry name" value="PROKAR_LIPOPROTEIN"/>
    <property type="match status" value="1"/>
</dbReference>
<comment type="caution">
    <text evidence="2">Once thought to be involved in copper homeostasis, experiments in E.coli have shown this is not the case.</text>
</comment>
<dbReference type="Pfam" id="PF03932">
    <property type="entry name" value="CutC"/>
    <property type="match status" value="1"/>
</dbReference>
<evidence type="ECO:0000313" key="3">
    <source>
        <dbReference type="EMBL" id="WGW11454.1"/>
    </source>
</evidence>
<reference evidence="3 4" key="1">
    <citation type="submission" date="2023-05" db="EMBL/GenBank/DDBJ databases">
        <title>Lithophilousrod everest ZFBP1038 complete genpme.</title>
        <authorList>
            <person name="Tian M."/>
        </authorList>
    </citation>
    <scope>NUCLEOTIDE SEQUENCE [LARGE SCALE GENOMIC DNA]</scope>
    <source>
        <strain evidence="3 4">ZFBP1038</strain>
    </source>
</reference>
<gene>
    <name evidence="2" type="primary">cutC</name>
    <name evidence="3" type="ORF">LWF01_15375</name>
</gene>
<dbReference type="PANTHER" id="PTHR12598:SF0">
    <property type="entry name" value="COPPER HOMEOSTASIS PROTEIN CUTC HOMOLOG"/>
    <property type="match status" value="1"/>
</dbReference>
<evidence type="ECO:0000313" key="4">
    <source>
        <dbReference type="Proteomes" id="UP001209083"/>
    </source>
</evidence>
<sequence>MRQPDLEIAVNSAAGALTACTAGADRAELCTAMELGGLTPSEGQSEAVLNAVEGRLFGIHALIRPRPGDFVYDDAEAAIALREVAALVRQGVHGVVIGALREDGTADLTLTRALADAAKAINPDVEVTFHRAIDHSADPVGCLRSLAGIGVDRVLTSGQARRAVEGLEVLRALVDVAAGEIQIMAGGGVHPDDIAVLRESGLGAVHLSAKQIFSRGNSRISLGSNDGADPDAYFVTNPDIVLAAARAIAAPVVQ</sequence>
<dbReference type="PANTHER" id="PTHR12598">
    <property type="entry name" value="COPPER HOMEOSTASIS PROTEIN CUTC"/>
    <property type="match status" value="1"/>
</dbReference>
<accession>A0ABY8QT28</accession>
<organism evidence="3 4">
    <name type="scientific">Saxibacter everestensis</name>
    <dbReference type="NCBI Taxonomy" id="2909229"/>
    <lineage>
        <taxon>Bacteria</taxon>
        <taxon>Bacillati</taxon>
        <taxon>Actinomycetota</taxon>
        <taxon>Actinomycetes</taxon>
        <taxon>Micrococcales</taxon>
        <taxon>Brevibacteriaceae</taxon>
        <taxon>Saxibacter</taxon>
    </lineage>
</organism>
<dbReference type="HAMAP" id="MF_00795">
    <property type="entry name" value="CutC"/>
    <property type="match status" value="1"/>
</dbReference>
<protein>
    <recommendedName>
        <fullName evidence="2">PF03932 family protein CutC</fullName>
    </recommendedName>
</protein>
<name>A0ABY8QT28_9MICO</name>
<dbReference type="InterPro" id="IPR005627">
    <property type="entry name" value="CutC-like"/>
</dbReference>
<evidence type="ECO:0000256" key="1">
    <source>
        <dbReference type="ARBA" id="ARBA00007768"/>
    </source>
</evidence>